<proteinExistence type="predicted"/>
<accession>A0A2G9SJ06</accession>
<dbReference type="Proteomes" id="UP000228934">
    <property type="component" value="Unassembled WGS sequence"/>
</dbReference>
<protein>
    <recommendedName>
        <fullName evidence="4">Charged multivesicular body protein 6</fullName>
    </recommendedName>
</protein>
<sequence>MLEPSQKIMASSSFFLQQIDELLAGNLTTEDEEAILLELEAITQEDVELPEVPTEPLPETTPEKEAVKNKPKPQLVAAS</sequence>
<evidence type="ECO:0008006" key="4">
    <source>
        <dbReference type="Google" id="ProtNLM"/>
    </source>
</evidence>
<keyword evidence="3" id="KW-1185">Reference proteome</keyword>
<name>A0A2G9SJ06_AQUCT</name>
<feature type="compositionally biased region" description="Low complexity" evidence="1">
    <location>
        <begin position="50"/>
        <end position="60"/>
    </location>
</feature>
<feature type="region of interest" description="Disordered" evidence="1">
    <location>
        <begin position="46"/>
        <end position="79"/>
    </location>
</feature>
<organism evidence="2 3">
    <name type="scientific">Aquarana catesbeiana</name>
    <name type="common">American bullfrog</name>
    <name type="synonym">Rana catesbeiana</name>
    <dbReference type="NCBI Taxonomy" id="8400"/>
    <lineage>
        <taxon>Eukaryota</taxon>
        <taxon>Metazoa</taxon>
        <taxon>Chordata</taxon>
        <taxon>Craniata</taxon>
        <taxon>Vertebrata</taxon>
        <taxon>Euteleostomi</taxon>
        <taxon>Amphibia</taxon>
        <taxon>Batrachia</taxon>
        <taxon>Anura</taxon>
        <taxon>Neobatrachia</taxon>
        <taxon>Ranoidea</taxon>
        <taxon>Ranidae</taxon>
        <taxon>Aquarana</taxon>
    </lineage>
</organism>
<dbReference type="AlphaFoldDB" id="A0A2G9SJ06"/>
<reference evidence="3" key="1">
    <citation type="journal article" date="2017" name="Nat. Commun.">
        <title>The North American bullfrog draft genome provides insight into hormonal regulation of long noncoding RNA.</title>
        <authorList>
            <person name="Hammond S.A."/>
            <person name="Warren R.L."/>
            <person name="Vandervalk B.P."/>
            <person name="Kucuk E."/>
            <person name="Khan H."/>
            <person name="Gibb E.A."/>
            <person name="Pandoh P."/>
            <person name="Kirk H."/>
            <person name="Zhao Y."/>
            <person name="Jones M."/>
            <person name="Mungall A.J."/>
            <person name="Coope R."/>
            <person name="Pleasance S."/>
            <person name="Moore R.A."/>
            <person name="Holt R.A."/>
            <person name="Round J.M."/>
            <person name="Ohora S."/>
            <person name="Walle B.V."/>
            <person name="Veldhoen N."/>
            <person name="Helbing C.C."/>
            <person name="Birol I."/>
        </authorList>
    </citation>
    <scope>NUCLEOTIDE SEQUENCE [LARGE SCALE GENOMIC DNA]</scope>
</reference>
<evidence type="ECO:0000313" key="2">
    <source>
        <dbReference type="EMBL" id="PIO39513.1"/>
    </source>
</evidence>
<evidence type="ECO:0000256" key="1">
    <source>
        <dbReference type="SAM" id="MobiDB-lite"/>
    </source>
</evidence>
<dbReference type="EMBL" id="KV924445">
    <property type="protein sequence ID" value="PIO39513.1"/>
    <property type="molecule type" value="Genomic_DNA"/>
</dbReference>
<gene>
    <name evidence="2" type="ORF">AB205_0047840</name>
</gene>
<evidence type="ECO:0000313" key="3">
    <source>
        <dbReference type="Proteomes" id="UP000228934"/>
    </source>
</evidence>